<dbReference type="AlphaFoldDB" id="A0A4Y2SI79"/>
<reference evidence="1 2" key="1">
    <citation type="journal article" date="2019" name="Sci. Rep.">
        <title>Orb-weaving spider Araneus ventricosus genome elucidates the spidroin gene catalogue.</title>
        <authorList>
            <person name="Kono N."/>
            <person name="Nakamura H."/>
            <person name="Ohtoshi R."/>
            <person name="Moran D.A.P."/>
            <person name="Shinohara A."/>
            <person name="Yoshida Y."/>
            <person name="Fujiwara M."/>
            <person name="Mori M."/>
            <person name="Tomita M."/>
            <person name="Arakawa K."/>
        </authorList>
    </citation>
    <scope>NUCLEOTIDE SEQUENCE [LARGE SCALE GENOMIC DNA]</scope>
</reference>
<protein>
    <submittedName>
        <fullName evidence="1">Uncharacterized protein</fullName>
    </submittedName>
</protein>
<organism evidence="1 2">
    <name type="scientific">Araneus ventricosus</name>
    <name type="common">Orbweaver spider</name>
    <name type="synonym">Epeira ventricosa</name>
    <dbReference type="NCBI Taxonomy" id="182803"/>
    <lineage>
        <taxon>Eukaryota</taxon>
        <taxon>Metazoa</taxon>
        <taxon>Ecdysozoa</taxon>
        <taxon>Arthropoda</taxon>
        <taxon>Chelicerata</taxon>
        <taxon>Arachnida</taxon>
        <taxon>Araneae</taxon>
        <taxon>Araneomorphae</taxon>
        <taxon>Entelegynae</taxon>
        <taxon>Araneoidea</taxon>
        <taxon>Araneidae</taxon>
        <taxon>Araneus</taxon>
    </lineage>
</organism>
<accession>A0A4Y2SI79</accession>
<comment type="caution">
    <text evidence="1">The sequence shown here is derived from an EMBL/GenBank/DDBJ whole genome shotgun (WGS) entry which is preliminary data.</text>
</comment>
<name>A0A4Y2SI79_ARAVE</name>
<sequence>MFQTRYLYFFSPPPELPYHTISTRSNGRRWFPRWEVVPLYVFTSGRVSQQKSQREEDMWKAQLLMHCGIYLNAGPTCLTRRGRNQVLSIVPVSRELFSQHSLKKIFLQISVWNLDLVPNLGCGWEGDAPDFALDISKQFFSFASSMDIFMQEDDTITQHAKAFPADNFTMAQ</sequence>
<evidence type="ECO:0000313" key="1">
    <source>
        <dbReference type="EMBL" id="GBN87000.1"/>
    </source>
</evidence>
<gene>
    <name evidence="1" type="ORF">AVEN_145048_1</name>
</gene>
<dbReference type="Proteomes" id="UP000499080">
    <property type="component" value="Unassembled WGS sequence"/>
</dbReference>
<proteinExistence type="predicted"/>
<dbReference type="EMBL" id="BGPR01021572">
    <property type="protein sequence ID" value="GBN87000.1"/>
    <property type="molecule type" value="Genomic_DNA"/>
</dbReference>
<keyword evidence="2" id="KW-1185">Reference proteome</keyword>
<evidence type="ECO:0000313" key="2">
    <source>
        <dbReference type="Proteomes" id="UP000499080"/>
    </source>
</evidence>